<protein>
    <recommendedName>
        <fullName evidence="3">Terminase small subunit</fullName>
    </recommendedName>
</protein>
<keyword evidence="2" id="KW-1185">Reference proteome</keyword>
<sequence length="115" mass="13352">MKYESDDEDFPEVVVKQSESMAVIAQIIKFVKDNPEAFMQSMPRDNRDDKLAKLDQILFDLAEKFHLSPDLVRPGEMHRRNKRNDVRMEDRMRRAFEEGALLAGAPKGKEPSEDD</sequence>
<organism evidence="1 2">
    <name type="scientific">Vanrija albida</name>
    <dbReference type="NCBI Taxonomy" id="181172"/>
    <lineage>
        <taxon>Eukaryota</taxon>
        <taxon>Fungi</taxon>
        <taxon>Dikarya</taxon>
        <taxon>Basidiomycota</taxon>
        <taxon>Agaricomycotina</taxon>
        <taxon>Tremellomycetes</taxon>
        <taxon>Trichosporonales</taxon>
        <taxon>Trichosporonaceae</taxon>
        <taxon>Vanrija</taxon>
    </lineage>
</organism>
<gene>
    <name evidence="1" type="ORF">Q8F55_002490</name>
</gene>
<reference evidence="1 2" key="1">
    <citation type="submission" date="2023-08" db="EMBL/GenBank/DDBJ databases">
        <title>Annotated Genome Sequence of Vanrija albida AlHP1.</title>
        <authorList>
            <person name="Herzog R."/>
        </authorList>
    </citation>
    <scope>NUCLEOTIDE SEQUENCE [LARGE SCALE GENOMIC DNA]</scope>
    <source>
        <strain evidence="1 2">AlHP1</strain>
    </source>
</reference>
<dbReference type="Proteomes" id="UP001565368">
    <property type="component" value="Unassembled WGS sequence"/>
</dbReference>
<comment type="caution">
    <text evidence="1">The sequence shown here is derived from an EMBL/GenBank/DDBJ whole genome shotgun (WGS) entry which is preliminary data.</text>
</comment>
<evidence type="ECO:0000313" key="1">
    <source>
        <dbReference type="EMBL" id="KAL1411529.1"/>
    </source>
</evidence>
<proteinExistence type="predicted"/>
<dbReference type="RefSeq" id="XP_069211473.1">
    <property type="nucleotide sequence ID" value="XM_069351087.1"/>
</dbReference>
<accession>A0ABR3Q9Y7</accession>
<name>A0ABR3Q9Y7_9TREE</name>
<dbReference type="EMBL" id="JBBXJM010000002">
    <property type="protein sequence ID" value="KAL1411529.1"/>
    <property type="molecule type" value="Genomic_DNA"/>
</dbReference>
<evidence type="ECO:0008006" key="3">
    <source>
        <dbReference type="Google" id="ProtNLM"/>
    </source>
</evidence>
<evidence type="ECO:0000313" key="2">
    <source>
        <dbReference type="Proteomes" id="UP001565368"/>
    </source>
</evidence>
<dbReference type="GeneID" id="95983533"/>